<evidence type="ECO:0000256" key="1">
    <source>
        <dbReference type="SAM" id="MobiDB-lite"/>
    </source>
</evidence>
<accession>M1VAN4</accession>
<feature type="transmembrane region" description="Helical" evidence="2">
    <location>
        <begin position="346"/>
        <end position="365"/>
    </location>
</feature>
<feature type="transmembrane region" description="Helical" evidence="2">
    <location>
        <begin position="315"/>
        <end position="334"/>
    </location>
</feature>
<protein>
    <recommendedName>
        <fullName evidence="5">Transmembrane protein</fullName>
    </recommendedName>
</protein>
<reference evidence="3 4" key="2">
    <citation type="journal article" date="2007" name="BMC Biol.">
        <title>A 100%-complete sequence reveals unusually simple genomic features in the hot-spring red alga Cyanidioschyzon merolae.</title>
        <authorList>
            <person name="Nozaki H."/>
            <person name="Takano H."/>
            <person name="Misumi O."/>
            <person name="Terasawa K."/>
            <person name="Matsuzaki M."/>
            <person name="Maruyama S."/>
            <person name="Nishida K."/>
            <person name="Yagisawa F."/>
            <person name="Yoshida Y."/>
            <person name="Fujiwara T."/>
            <person name="Takio S."/>
            <person name="Tamura K."/>
            <person name="Chung S.J."/>
            <person name="Nakamura S."/>
            <person name="Kuroiwa H."/>
            <person name="Tanaka K."/>
            <person name="Sato N."/>
            <person name="Kuroiwa T."/>
        </authorList>
    </citation>
    <scope>NUCLEOTIDE SEQUENCE [LARGE SCALE GENOMIC DNA]</scope>
    <source>
        <strain evidence="3 4">10D</strain>
    </source>
</reference>
<keyword evidence="2" id="KW-0812">Transmembrane</keyword>
<evidence type="ECO:0000256" key="2">
    <source>
        <dbReference type="SAM" id="Phobius"/>
    </source>
</evidence>
<keyword evidence="2" id="KW-0472">Membrane</keyword>
<keyword evidence="2" id="KW-1133">Transmembrane helix</keyword>
<dbReference type="RefSeq" id="XP_005535493.1">
    <property type="nucleotide sequence ID" value="XM_005535436.1"/>
</dbReference>
<organism evidence="3 4">
    <name type="scientific">Cyanidioschyzon merolae (strain NIES-3377 / 10D)</name>
    <name type="common">Unicellular red alga</name>
    <dbReference type="NCBI Taxonomy" id="280699"/>
    <lineage>
        <taxon>Eukaryota</taxon>
        <taxon>Rhodophyta</taxon>
        <taxon>Bangiophyceae</taxon>
        <taxon>Cyanidiales</taxon>
        <taxon>Cyanidiaceae</taxon>
        <taxon>Cyanidioschyzon</taxon>
    </lineage>
</organism>
<feature type="region of interest" description="Disordered" evidence="1">
    <location>
        <begin position="247"/>
        <end position="266"/>
    </location>
</feature>
<dbReference type="OrthoDB" id="10569990at2759"/>
<evidence type="ECO:0000313" key="4">
    <source>
        <dbReference type="Proteomes" id="UP000007014"/>
    </source>
</evidence>
<dbReference type="GeneID" id="16992691"/>
<dbReference type="HOGENOM" id="CLU_652764_0_0_1"/>
<keyword evidence="4" id="KW-1185">Reference proteome</keyword>
<dbReference type="AlphaFoldDB" id="M1VAN4"/>
<gene>
    <name evidence="3" type="ORF">CYME_CMD142C</name>
</gene>
<name>M1VAN4_CYAM1</name>
<feature type="transmembrane region" description="Helical" evidence="2">
    <location>
        <begin position="371"/>
        <end position="395"/>
    </location>
</feature>
<reference evidence="3 4" key="1">
    <citation type="journal article" date="2004" name="Nature">
        <title>Genome sequence of the ultrasmall unicellular red alga Cyanidioschyzon merolae 10D.</title>
        <authorList>
            <person name="Matsuzaki M."/>
            <person name="Misumi O."/>
            <person name="Shin-i T."/>
            <person name="Maruyama S."/>
            <person name="Takahara M."/>
            <person name="Miyagishima S."/>
            <person name="Mori T."/>
            <person name="Nishida K."/>
            <person name="Yagisawa F."/>
            <person name="Nishida K."/>
            <person name="Yoshida Y."/>
            <person name="Nishimura Y."/>
            <person name="Nakao S."/>
            <person name="Kobayashi T."/>
            <person name="Momoyama Y."/>
            <person name="Higashiyama T."/>
            <person name="Minoda A."/>
            <person name="Sano M."/>
            <person name="Nomoto H."/>
            <person name="Oishi K."/>
            <person name="Hayashi H."/>
            <person name="Ohta F."/>
            <person name="Nishizaka S."/>
            <person name="Haga S."/>
            <person name="Miura S."/>
            <person name="Morishita T."/>
            <person name="Kabeya Y."/>
            <person name="Terasawa K."/>
            <person name="Suzuki Y."/>
            <person name="Ishii Y."/>
            <person name="Asakawa S."/>
            <person name="Takano H."/>
            <person name="Ohta N."/>
            <person name="Kuroiwa H."/>
            <person name="Tanaka K."/>
            <person name="Shimizu N."/>
            <person name="Sugano S."/>
            <person name="Sato N."/>
            <person name="Nozaki H."/>
            <person name="Ogasawara N."/>
            <person name="Kohara Y."/>
            <person name="Kuroiwa T."/>
        </authorList>
    </citation>
    <scope>NUCLEOTIDE SEQUENCE [LARGE SCALE GENOMIC DNA]</scope>
    <source>
        <strain evidence="3 4">10D</strain>
    </source>
</reference>
<evidence type="ECO:0008006" key="5">
    <source>
        <dbReference type="Google" id="ProtNLM"/>
    </source>
</evidence>
<feature type="compositionally biased region" description="Low complexity" evidence="1">
    <location>
        <begin position="252"/>
        <end position="266"/>
    </location>
</feature>
<evidence type="ECO:0000313" key="3">
    <source>
        <dbReference type="EMBL" id="BAM79207.1"/>
    </source>
</evidence>
<dbReference type="Proteomes" id="UP000007014">
    <property type="component" value="Chromosome 4"/>
</dbReference>
<dbReference type="Gramene" id="CMD142CT">
    <property type="protein sequence ID" value="CMD142CT"/>
    <property type="gene ID" value="CMD142C"/>
</dbReference>
<proteinExistence type="predicted"/>
<feature type="region of interest" description="Disordered" evidence="1">
    <location>
        <begin position="85"/>
        <end position="104"/>
    </location>
</feature>
<feature type="region of interest" description="Disordered" evidence="1">
    <location>
        <begin position="40"/>
        <end position="76"/>
    </location>
</feature>
<sequence length="421" mass="46064">MFLVTRLYRLLWYAVGLVWRLGTWLVGVRAPATLAEGFHGKRPRSTVWEREREDAQGAAFGGRSGSPADRASPFAPETESAVLSLPLADGRSGNARNRPLAASTSAELMSGAEYHSKNGRYRAGTPHGDNLYPAVGGERVSSSAAADVYEEQHQRLVRLGEHELMPSAGPRWTEQASDELLDEYYTGNGGVMYPAAHTSVRYLARNDARWTTAPQRLRQFPEEHEPGTSVMGGAPSASGATILTEADNQSKGGAPESAGPSGADAGLTSSSIREAVLEALRQTQQESGKSPVSMQSDSFWHSKEPQEMRRLMRRVYMIMYAFIFSTALLLIFFFQQDGPMTSEHRILLCVVLPIYVLCFAMLHSFGDNFPANLVMLVLLSSCSWFAIGFLSAFYLHRSELAPFTTGGHAAKLSTSLGKFSR</sequence>
<dbReference type="EMBL" id="AP006486">
    <property type="protein sequence ID" value="BAM79207.1"/>
    <property type="molecule type" value="Genomic_DNA"/>
</dbReference>
<dbReference type="KEGG" id="cme:CYME_CMD142C"/>